<dbReference type="EMBL" id="UINC01176092">
    <property type="protein sequence ID" value="SVD83060.1"/>
    <property type="molecule type" value="Genomic_DNA"/>
</dbReference>
<reference evidence="1" key="1">
    <citation type="submission" date="2018-05" db="EMBL/GenBank/DDBJ databases">
        <authorList>
            <person name="Lanie J.A."/>
            <person name="Ng W.-L."/>
            <person name="Kazmierczak K.M."/>
            <person name="Andrzejewski T.M."/>
            <person name="Davidsen T.M."/>
            <person name="Wayne K.J."/>
            <person name="Tettelin H."/>
            <person name="Glass J.I."/>
            <person name="Rusch D."/>
            <person name="Podicherti R."/>
            <person name="Tsui H.-C.T."/>
            <person name="Winkler M.E."/>
        </authorList>
    </citation>
    <scope>NUCLEOTIDE SEQUENCE</scope>
</reference>
<accession>A0A382YIZ9</accession>
<gene>
    <name evidence="1" type="ORF">METZ01_LOCUS435914</name>
</gene>
<evidence type="ECO:0000313" key="1">
    <source>
        <dbReference type="EMBL" id="SVD83060.1"/>
    </source>
</evidence>
<sequence length="22" mass="2596">MHIDTIELVSSLLYALNYQDQE</sequence>
<proteinExistence type="predicted"/>
<protein>
    <submittedName>
        <fullName evidence="1">Uncharacterized protein</fullName>
    </submittedName>
</protein>
<organism evidence="1">
    <name type="scientific">marine metagenome</name>
    <dbReference type="NCBI Taxonomy" id="408172"/>
    <lineage>
        <taxon>unclassified sequences</taxon>
        <taxon>metagenomes</taxon>
        <taxon>ecological metagenomes</taxon>
    </lineage>
</organism>
<dbReference type="AlphaFoldDB" id="A0A382YIZ9"/>
<name>A0A382YIZ9_9ZZZZ</name>